<evidence type="ECO:0000313" key="2">
    <source>
        <dbReference type="EMBL" id="QEG34604.1"/>
    </source>
</evidence>
<feature type="signal peptide" evidence="1">
    <location>
        <begin position="1"/>
        <end position="22"/>
    </location>
</feature>
<proteinExistence type="predicted"/>
<evidence type="ECO:0000256" key="1">
    <source>
        <dbReference type="SAM" id="SignalP"/>
    </source>
</evidence>
<dbReference type="KEGG" id="bgok:Pr1d_18850"/>
<sequence precursor="true">MKLLGILSITCSLIISATSLQAQCQGGQAQCHPCHGRTLCELYVAGYCANSNWPRYYIPPARCAVNNAYSAMIANGWRRQNLLGDYHFDPDTNELTKAGKLKAKWVLTQAPQDYRSIYVQRGEDESTTASRIAAVHSWASNQSSVSEPVMVNDTHIVSEGHPAGAVDNVFVGFQTNQPAPILPAASGSGSSSSTTQ</sequence>
<keyword evidence="3" id="KW-1185">Reference proteome</keyword>
<organism evidence="2 3">
    <name type="scientific">Bythopirellula goksoeyrii</name>
    <dbReference type="NCBI Taxonomy" id="1400387"/>
    <lineage>
        <taxon>Bacteria</taxon>
        <taxon>Pseudomonadati</taxon>
        <taxon>Planctomycetota</taxon>
        <taxon>Planctomycetia</taxon>
        <taxon>Pirellulales</taxon>
        <taxon>Lacipirellulaceae</taxon>
        <taxon>Bythopirellula</taxon>
    </lineage>
</organism>
<dbReference type="AlphaFoldDB" id="A0A5B9Q6E2"/>
<evidence type="ECO:0000313" key="3">
    <source>
        <dbReference type="Proteomes" id="UP000323917"/>
    </source>
</evidence>
<protein>
    <submittedName>
        <fullName evidence="2">Uncharacterized protein</fullName>
    </submittedName>
</protein>
<dbReference type="Proteomes" id="UP000323917">
    <property type="component" value="Chromosome"/>
</dbReference>
<accession>A0A5B9Q6E2</accession>
<dbReference type="EMBL" id="CP042913">
    <property type="protein sequence ID" value="QEG34604.1"/>
    <property type="molecule type" value="Genomic_DNA"/>
</dbReference>
<gene>
    <name evidence="2" type="ORF">Pr1d_18850</name>
</gene>
<feature type="chain" id="PRO_5023031331" evidence="1">
    <location>
        <begin position="23"/>
        <end position="196"/>
    </location>
</feature>
<name>A0A5B9Q6E2_9BACT</name>
<reference evidence="2 3" key="1">
    <citation type="submission" date="2019-08" db="EMBL/GenBank/DDBJ databases">
        <title>Deep-cultivation of Planctomycetes and their phenomic and genomic characterization uncovers novel biology.</title>
        <authorList>
            <person name="Wiegand S."/>
            <person name="Jogler M."/>
            <person name="Boedeker C."/>
            <person name="Pinto D."/>
            <person name="Vollmers J."/>
            <person name="Rivas-Marin E."/>
            <person name="Kohn T."/>
            <person name="Peeters S.H."/>
            <person name="Heuer A."/>
            <person name="Rast P."/>
            <person name="Oberbeckmann S."/>
            <person name="Bunk B."/>
            <person name="Jeske O."/>
            <person name="Meyerdierks A."/>
            <person name="Storesund J.E."/>
            <person name="Kallscheuer N."/>
            <person name="Luecker S."/>
            <person name="Lage O.M."/>
            <person name="Pohl T."/>
            <person name="Merkel B.J."/>
            <person name="Hornburger P."/>
            <person name="Mueller R.-W."/>
            <person name="Bruemmer F."/>
            <person name="Labrenz M."/>
            <person name="Spormann A.M."/>
            <person name="Op den Camp H."/>
            <person name="Overmann J."/>
            <person name="Amann R."/>
            <person name="Jetten M.S.M."/>
            <person name="Mascher T."/>
            <person name="Medema M.H."/>
            <person name="Devos D.P."/>
            <person name="Kaster A.-K."/>
            <person name="Ovreas L."/>
            <person name="Rohde M."/>
            <person name="Galperin M.Y."/>
            <person name="Jogler C."/>
        </authorList>
    </citation>
    <scope>NUCLEOTIDE SEQUENCE [LARGE SCALE GENOMIC DNA]</scope>
    <source>
        <strain evidence="2 3">Pr1d</strain>
    </source>
</reference>
<keyword evidence="1" id="KW-0732">Signal</keyword>